<evidence type="ECO:0000313" key="3">
    <source>
        <dbReference type="Proteomes" id="UP000717328"/>
    </source>
</evidence>
<protein>
    <submittedName>
        <fullName evidence="2">Uncharacterized protein</fullName>
    </submittedName>
</protein>
<evidence type="ECO:0000313" key="2">
    <source>
        <dbReference type="EMBL" id="KAG5636815.1"/>
    </source>
</evidence>
<evidence type="ECO:0000256" key="1">
    <source>
        <dbReference type="SAM" id="Coils"/>
    </source>
</evidence>
<dbReference type="Proteomes" id="UP000717328">
    <property type="component" value="Unassembled WGS sequence"/>
</dbReference>
<gene>
    <name evidence="2" type="ORF">H0H81_006762</name>
</gene>
<sequence>MVTLRPLLKCCKLVYLELVHHCPLSLHHADIEELASSWPGAETLLLNCEPAYLTYTQLTLKALEPYARYCPKLHTLGLYIDATIPSFSDDAPPPDGSIITDEGPVALYLSQLFPLECQIEAGEMWDDTHPIAESNAQTIEARCELWQRVGKLLPLMMSVRTQERRRVRELEEEVEDLRTRADALVGELALRKGMDVRT</sequence>
<accession>A0A9P7FT56</accession>
<reference evidence="2" key="2">
    <citation type="submission" date="2021-10" db="EMBL/GenBank/DDBJ databases">
        <title>Phylogenomics reveals ancestral predisposition of the termite-cultivated fungus Termitomyces towards a domesticated lifestyle.</title>
        <authorList>
            <person name="Auxier B."/>
            <person name="Grum-Grzhimaylo A."/>
            <person name="Cardenas M.E."/>
            <person name="Lodge J.D."/>
            <person name="Laessoe T."/>
            <person name="Pedersen O."/>
            <person name="Smith M.E."/>
            <person name="Kuyper T.W."/>
            <person name="Franco-Molano E.A."/>
            <person name="Baroni T.J."/>
            <person name="Aanen D.K."/>
        </authorList>
    </citation>
    <scope>NUCLEOTIDE SEQUENCE</scope>
    <source>
        <strain evidence="2">D49</strain>
    </source>
</reference>
<keyword evidence="1" id="KW-0175">Coiled coil</keyword>
<dbReference type="EMBL" id="JABCKI010005890">
    <property type="protein sequence ID" value="KAG5636815.1"/>
    <property type="molecule type" value="Genomic_DNA"/>
</dbReference>
<comment type="caution">
    <text evidence="2">The sequence shown here is derived from an EMBL/GenBank/DDBJ whole genome shotgun (WGS) entry which is preliminary data.</text>
</comment>
<keyword evidence="3" id="KW-1185">Reference proteome</keyword>
<feature type="coiled-coil region" evidence="1">
    <location>
        <begin position="160"/>
        <end position="187"/>
    </location>
</feature>
<proteinExistence type="predicted"/>
<dbReference type="AlphaFoldDB" id="A0A9P7FT56"/>
<reference evidence="2" key="1">
    <citation type="submission" date="2021-02" db="EMBL/GenBank/DDBJ databases">
        <authorList>
            <person name="Nieuwenhuis M."/>
            <person name="Van De Peppel L.J.J."/>
        </authorList>
    </citation>
    <scope>NUCLEOTIDE SEQUENCE</scope>
    <source>
        <strain evidence="2">D49</strain>
    </source>
</reference>
<organism evidence="2 3">
    <name type="scientific">Sphagnurus paluster</name>
    <dbReference type="NCBI Taxonomy" id="117069"/>
    <lineage>
        <taxon>Eukaryota</taxon>
        <taxon>Fungi</taxon>
        <taxon>Dikarya</taxon>
        <taxon>Basidiomycota</taxon>
        <taxon>Agaricomycotina</taxon>
        <taxon>Agaricomycetes</taxon>
        <taxon>Agaricomycetidae</taxon>
        <taxon>Agaricales</taxon>
        <taxon>Tricholomatineae</taxon>
        <taxon>Lyophyllaceae</taxon>
        <taxon>Sphagnurus</taxon>
    </lineage>
</organism>
<dbReference type="OrthoDB" id="2447803at2759"/>
<name>A0A9P7FT56_9AGAR</name>